<gene>
    <name evidence="1" type="ORF">CDAR_566291</name>
</gene>
<organism evidence="1 2">
    <name type="scientific">Caerostris darwini</name>
    <dbReference type="NCBI Taxonomy" id="1538125"/>
    <lineage>
        <taxon>Eukaryota</taxon>
        <taxon>Metazoa</taxon>
        <taxon>Ecdysozoa</taxon>
        <taxon>Arthropoda</taxon>
        <taxon>Chelicerata</taxon>
        <taxon>Arachnida</taxon>
        <taxon>Araneae</taxon>
        <taxon>Araneomorphae</taxon>
        <taxon>Entelegynae</taxon>
        <taxon>Araneoidea</taxon>
        <taxon>Araneidae</taxon>
        <taxon>Caerostris</taxon>
    </lineage>
</organism>
<evidence type="ECO:0000313" key="1">
    <source>
        <dbReference type="EMBL" id="GIY55838.1"/>
    </source>
</evidence>
<name>A0AAV4UDI2_9ARAC</name>
<dbReference type="EMBL" id="BPLQ01011129">
    <property type="protein sequence ID" value="GIY55838.1"/>
    <property type="molecule type" value="Genomic_DNA"/>
</dbReference>
<evidence type="ECO:0000313" key="2">
    <source>
        <dbReference type="Proteomes" id="UP001054837"/>
    </source>
</evidence>
<accession>A0AAV4UDI2</accession>
<reference evidence="1 2" key="1">
    <citation type="submission" date="2021-06" db="EMBL/GenBank/DDBJ databases">
        <title>Caerostris darwini draft genome.</title>
        <authorList>
            <person name="Kono N."/>
            <person name="Arakawa K."/>
        </authorList>
    </citation>
    <scope>NUCLEOTIDE SEQUENCE [LARGE SCALE GENOMIC DNA]</scope>
</reference>
<comment type="caution">
    <text evidence="1">The sequence shown here is derived from an EMBL/GenBank/DDBJ whole genome shotgun (WGS) entry which is preliminary data.</text>
</comment>
<keyword evidence="2" id="KW-1185">Reference proteome</keyword>
<protein>
    <submittedName>
        <fullName evidence="1">Uncharacterized protein</fullName>
    </submittedName>
</protein>
<sequence length="95" mass="10581">MSVMVPFSAPWIRSKAACTEFAPELQRPDDTVNEFRVVINSKKDGASKLMAMIAPHGIKSGAHLKNGDEFLTSLALCSFCSMKTNSKDYLERSYY</sequence>
<dbReference type="Proteomes" id="UP001054837">
    <property type="component" value="Unassembled WGS sequence"/>
</dbReference>
<dbReference type="AlphaFoldDB" id="A0AAV4UDI2"/>
<proteinExistence type="predicted"/>